<dbReference type="InterPro" id="IPR004358">
    <property type="entry name" value="Sig_transdc_His_kin-like_C"/>
</dbReference>
<evidence type="ECO:0000256" key="4">
    <source>
        <dbReference type="ARBA" id="ARBA00022553"/>
    </source>
</evidence>
<dbReference type="InterPro" id="IPR003661">
    <property type="entry name" value="HisK_dim/P_dom"/>
</dbReference>
<dbReference type="NCBIfam" id="TIGR00254">
    <property type="entry name" value="GGDEF"/>
    <property type="match status" value="1"/>
</dbReference>
<evidence type="ECO:0000256" key="8">
    <source>
        <dbReference type="ARBA" id="ARBA00024867"/>
    </source>
</evidence>
<comment type="caution">
    <text evidence="14">The sequence shown here is derived from an EMBL/GenBank/DDBJ whole genome shotgun (WGS) entry which is preliminary data.</text>
</comment>
<reference evidence="14 15" key="1">
    <citation type="submission" date="2018-08" db="EMBL/GenBank/DDBJ databases">
        <title>A genome reference for cultivated species of the human gut microbiota.</title>
        <authorList>
            <person name="Zou Y."/>
            <person name="Xue W."/>
            <person name="Luo G."/>
        </authorList>
    </citation>
    <scope>NUCLEOTIDE SEQUENCE [LARGE SCALE GENOMIC DNA]</scope>
    <source>
        <strain evidence="14 15">AF32-8AC</strain>
    </source>
</reference>
<dbReference type="PROSITE" id="PS50887">
    <property type="entry name" value="GGDEF"/>
    <property type="match status" value="1"/>
</dbReference>
<dbReference type="Gene3D" id="3.30.565.10">
    <property type="entry name" value="Histidine kinase-like ATPase, C-terminal domain"/>
    <property type="match status" value="1"/>
</dbReference>
<keyword evidence="5" id="KW-0808">Transferase</keyword>
<dbReference type="InterPro" id="IPR011006">
    <property type="entry name" value="CheY-like_superfamily"/>
</dbReference>
<dbReference type="EMBL" id="QVER01000020">
    <property type="protein sequence ID" value="RGB86978.1"/>
    <property type="molecule type" value="Genomic_DNA"/>
</dbReference>
<evidence type="ECO:0000256" key="2">
    <source>
        <dbReference type="ARBA" id="ARBA00012438"/>
    </source>
</evidence>
<dbReference type="Proteomes" id="UP000260991">
    <property type="component" value="Unassembled WGS sequence"/>
</dbReference>
<dbReference type="Pfam" id="PF00990">
    <property type="entry name" value="GGDEF"/>
    <property type="match status" value="1"/>
</dbReference>
<dbReference type="Pfam" id="PF02518">
    <property type="entry name" value="HATPase_c"/>
    <property type="match status" value="1"/>
</dbReference>
<dbReference type="PANTHER" id="PTHR43047:SF66">
    <property type="entry name" value="HISKA"/>
    <property type="match status" value="1"/>
</dbReference>
<comment type="catalytic activity">
    <reaction evidence="1">
        <text>ATP + protein L-histidine = ADP + protein N-phospho-L-histidine.</text>
        <dbReference type="EC" id="2.7.13.3"/>
    </reaction>
</comment>
<dbReference type="CDD" id="cd00082">
    <property type="entry name" value="HisKA"/>
    <property type="match status" value="1"/>
</dbReference>
<keyword evidence="10" id="KW-0812">Transmembrane</keyword>
<keyword evidence="4 9" id="KW-0597">Phosphoprotein</keyword>
<feature type="transmembrane region" description="Helical" evidence="10">
    <location>
        <begin position="12"/>
        <end position="34"/>
    </location>
</feature>
<evidence type="ECO:0000313" key="15">
    <source>
        <dbReference type="Proteomes" id="UP000260991"/>
    </source>
</evidence>
<evidence type="ECO:0000256" key="9">
    <source>
        <dbReference type="PROSITE-ProRule" id="PRU00169"/>
    </source>
</evidence>
<dbReference type="SMART" id="SM00267">
    <property type="entry name" value="GGDEF"/>
    <property type="match status" value="1"/>
</dbReference>
<feature type="domain" description="Response regulatory" evidence="12">
    <location>
        <begin position="923"/>
        <end position="1044"/>
    </location>
</feature>
<dbReference type="RefSeq" id="WP_158403763.1">
    <property type="nucleotide sequence ID" value="NZ_QVER01000020.1"/>
</dbReference>
<keyword evidence="7" id="KW-0902">Two-component regulatory system</keyword>
<dbReference type="EC" id="2.7.13.3" evidence="2"/>
<dbReference type="GO" id="GO:0000155">
    <property type="term" value="F:phosphorelay sensor kinase activity"/>
    <property type="evidence" value="ECO:0007669"/>
    <property type="project" value="InterPro"/>
</dbReference>
<evidence type="ECO:0000256" key="7">
    <source>
        <dbReference type="ARBA" id="ARBA00023012"/>
    </source>
</evidence>
<feature type="domain" description="GGDEF" evidence="13">
    <location>
        <begin position="223"/>
        <end position="355"/>
    </location>
</feature>
<feature type="modified residue" description="4-aspartylphosphate" evidence="9">
    <location>
        <position position="975"/>
    </location>
</feature>
<dbReference type="Gene3D" id="3.30.70.270">
    <property type="match status" value="1"/>
</dbReference>
<evidence type="ECO:0000259" key="11">
    <source>
        <dbReference type="PROSITE" id="PS50109"/>
    </source>
</evidence>
<dbReference type="SMART" id="SM00387">
    <property type="entry name" value="HATPase_c"/>
    <property type="match status" value="1"/>
</dbReference>
<dbReference type="PROSITE" id="PS50110">
    <property type="entry name" value="RESPONSE_REGULATORY"/>
    <property type="match status" value="1"/>
</dbReference>
<dbReference type="SUPFAM" id="SSF47384">
    <property type="entry name" value="Homodimeric domain of signal transducing histidine kinase"/>
    <property type="match status" value="1"/>
</dbReference>
<dbReference type="InterPro" id="IPR005467">
    <property type="entry name" value="His_kinase_dom"/>
</dbReference>
<gene>
    <name evidence="14" type="ORF">DWZ46_12785</name>
</gene>
<dbReference type="InterPro" id="IPR029787">
    <property type="entry name" value="Nucleotide_cyclase"/>
</dbReference>
<evidence type="ECO:0000259" key="13">
    <source>
        <dbReference type="PROSITE" id="PS50887"/>
    </source>
</evidence>
<dbReference type="InterPro" id="IPR043128">
    <property type="entry name" value="Rev_trsase/Diguanyl_cyclase"/>
</dbReference>
<accession>A0A3E2TYT6</accession>
<dbReference type="PANTHER" id="PTHR43047">
    <property type="entry name" value="TWO-COMPONENT HISTIDINE PROTEIN KINASE"/>
    <property type="match status" value="1"/>
</dbReference>
<dbReference type="InterPro" id="IPR000160">
    <property type="entry name" value="GGDEF_dom"/>
</dbReference>
<comment type="function">
    <text evidence="8">May play the central regulatory role in sporulation. It may be an element of the effector pathway responsible for the activation of sporulation genes in response to nutritional stress. Spo0A may act in concert with spo0H (a sigma factor) to control the expression of some genes that are critical to the sporulation process.</text>
</comment>
<protein>
    <recommendedName>
        <fullName evidence="3">Stage 0 sporulation protein A homolog</fullName>
        <ecNumber evidence="2">2.7.13.3</ecNumber>
    </recommendedName>
</protein>
<dbReference type="InterPro" id="IPR001789">
    <property type="entry name" value="Sig_transdc_resp-reg_receiver"/>
</dbReference>
<feature type="domain" description="Histidine kinase" evidence="11">
    <location>
        <begin position="677"/>
        <end position="901"/>
    </location>
</feature>
<dbReference type="SMART" id="SM00448">
    <property type="entry name" value="REC"/>
    <property type="match status" value="1"/>
</dbReference>
<dbReference type="GO" id="GO:0009927">
    <property type="term" value="F:histidine phosphotransfer kinase activity"/>
    <property type="evidence" value="ECO:0007669"/>
    <property type="project" value="TreeGrafter"/>
</dbReference>
<evidence type="ECO:0000256" key="10">
    <source>
        <dbReference type="SAM" id="Phobius"/>
    </source>
</evidence>
<proteinExistence type="predicted"/>
<evidence type="ECO:0000256" key="3">
    <source>
        <dbReference type="ARBA" id="ARBA00018672"/>
    </source>
</evidence>
<keyword evidence="6" id="KW-0418">Kinase</keyword>
<sequence>MKNDSSRFGHIIQLFTVLLTAILISLFFGVLMLVGKIQGTARVVNYAGLVRGKTQRIVKLEISGTPEDDLLGDVASYIEGLRFGSSELDLARLDDADFQTKMTALSGEFDDLKNELILVRQHGYAETAIIAKSEHFFQTCDEATNLAEVYSQKRATALDFLEKVVLADIVGLLLLFGYQIFKALRYAAMNRILQRKVYLDEATGLPNKNKCEELLDAPDPPDGNTALCVFVLNNLRTINNNLGHDKGDEYIRAFAEQLRLAVPSQHFVGRDGGDEFIAILYGVDWDGAQDVLRSIRAQTAEYSRQHPEMPLRYAAGCAIASDFEGSTLRELFRHADKNMYVDKNRAKREEAEAQKLQDQQLLQGVNAHGYQFSNCLYCDALLDQYRAPRTSSGFFLADDGSYSGAVEQIVNEYAVSATRKTMREALQLSTLSATLSAEHPKQELELDFETDGVAQRGRLTLLFCDADLHGRLHHFLVGFEYFRDKSTAFDERQPLTQYYEQMKHSLLENDNYVEALIDANDALFTVDLTHGQLEQIFYRTTALRQFDLQMTLPCSYDDYCAQRRHFVTPETLENYRIVDTASKLLERFHSGFKYVTVEYREQTPCGEPVWLQKTVLMAQDTVFDAASGGEMPVIHGIILFRDTSIFHAQEQAENQRLQEAFEEADSASKAKTAFMNRMSHDIRTPINGILGMLDILRSNRDDARKVDSCLDKIDLSAHHLLALVNDVLDMSKLEAGQMVMEQEPFDIEVLMHNVSSLVDAQIEKDGLTHHRHRENIQHTALVGSSLKLRQIMVNLFSNAIKYNKPGGSIDTYAKELSCDGTTVWYEFRITDTGIGMSRDFVENQLFKPFIQESADARTQYRGTGLGMSIVKDLVSQMGGSISAESQLGEGTAFTFQLPFLLDKNTAAKPQPKPTDNGRLDGMHILLVEDNDINMEVAEFQLTSQGAAVDKAWDGREAVERFAASAPGGYQAILMDVMMPVMDGLEASRAIRALDRPDAATVPILAMTAQASDECAQSCHQVGMNGRLVKPLDTKKLAKSIREAVQNKQ</sequence>
<dbReference type="Gene3D" id="1.10.287.130">
    <property type="match status" value="1"/>
</dbReference>
<evidence type="ECO:0000256" key="1">
    <source>
        <dbReference type="ARBA" id="ARBA00000085"/>
    </source>
</evidence>
<keyword evidence="10" id="KW-1133">Transmembrane helix</keyword>
<feature type="transmembrane region" description="Helical" evidence="10">
    <location>
        <begin position="160"/>
        <end position="181"/>
    </location>
</feature>
<dbReference type="GO" id="GO:0005886">
    <property type="term" value="C:plasma membrane"/>
    <property type="evidence" value="ECO:0007669"/>
    <property type="project" value="TreeGrafter"/>
</dbReference>
<dbReference type="SMART" id="SM00388">
    <property type="entry name" value="HisKA"/>
    <property type="match status" value="1"/>
</dbReference>
<evidence type="ECO:0000256" key="6">
    <source>
        <dbReference type="ARBA" id="ARBA00022777"/>
    </source>
</evidence>
<dbReference type="PROSITE" id="PS50109">
    <property type="entry name" value="HIS_KIN"/>
    <property type="match status" value="1"/>
</dbReference>
<dbReference type="InterPro" id="IPR003594">
    <property type="entry name" value="HATPase_dom"/>
</dbReference>
<keyword evidence="10" id="KW-0472">Membrane</keyword>
<evidence type="ECO:0000259" key="12">
    <source>
        <dbReference type="PROSITE" id="PS50110"/>
    </source>
</evidence>
<dbReference type="Pfam" id="PF00512">
    <property type="entry name" value="HisKA"/>
    <property type="match status" value="1"/>
</dbReference>
<dbReference type="Gene3D" id="3.40.50.2300">
    <property type="match status" value="1"/>
</dbReference>
<dbReference type="AlphaFoldDB" id="A0A3E2TYT6"/>
<evidence type="ECO:0000256" key="5">
    <source>
        <dbReference type="ARBA" id="ARBA00022679"/>
    </source>
</evidence>
<dbReference type="CDD" id="cd01949">
    <property type="entry name" value="GGDEF"/>
    <property type="match status" value="1"/>
</dbReference>
<dbReference type="SUPFAM" id="SSF55874">
    <property type="entry name" value="ATPase domain of HSP90 chaperone/DNA topoisomerase II/histidine kinase"/>
    <property type="match status" value="1"/>
</dbReference>
<dbReference type="PRINTS" id="PR00344">
    <property type="entry name" value="BCTRLSENSOR"/>
</dbReference>
<organism evidence="14 15">
    <name type="scientific">Faecalibacterium prausnitzii</name>
    <dbReference type="NCBI Taxonomy" id="853"/>
    <lineage>
        <taxon>Bacteria</taxon>
        <taxon>Bacillati</taxon>
        <taxon>Bacillota</taxon>
        <taxon>Clostridia</taxon>
        <taxon>Eubacteriales</taxon>
        <taxon>Oscillospiraceae</taxon>
        <taxon>Faecalibacterium</taxon>
    </lineage>
</organism>
<dbReference type="SUPFAM" id="SSF55073">
    <property type="entry name" value="Nucleotide cyclase"/>
    <property type="match status" value="1"/>
</dbReference>
<name>A0A3E2TYT6_9FIRM</name>
<dbReference type="Pfam" id="PF00072">
    <property type="entry name" value="Response_reg"/>
    <property type="match status" value="1"/>
</dbReference>
<dbReference type="CDD" id="cd17546">
    <property type="entry name" value="REC_hyHK_CKI1_RcsC-like"/>
    <property type="match status" value="1"/>
</dbReference>
<dbReference type="InterPro" id="IPR036097">
    <property type="entry name" value="HisK_dim/P_sf"/>
</dbReference>
<dbReference type="SUPFAM" id="SSF52172">
    <property type="entry name" value="CheY-like"/>
    <property type="match status" value="1"/>
</dbReference>
<dbReference type="InterPro" id="IPR036890">
    <property type="entry name" value="HATPase_C_sf"/>
</dbReference>
<evidence type="ECO:0000313" key="14">
    <source>
        <dbReference type="EMBL" id="RGB86978.1"/>
    </source>
</evidence>